<evidence type="ECO:0000313" key="2">
    <source>
        <dbReference type="EMBL" id="MFK4263819.1"/>
    </source>
</evidence>
<sequence length="200" mass="23111">MLRGVPVERKYPVPLTLHQLWMVSLCAPVSREARASRLTLYPYKRVNDGRARKWLTEKWEISTRPALLGRLDDLARVGYRARAEQRFDVSPLAWDIALYVDVVRNGFAAGFLEEADAWRLLHQIVPQTRGAYGSWEQYAQGYLMGRLVWMDLLRGTESESFPAPQSVSDEHLRRLLDPANTESPWHLAPWEAIGRPDRTR</sequence>
<accession>A0ABW8LDG7</accession>
<dbReference type="Pfam" id="PF06889">
    <property type="entry name" value="DUF1266"/>
    <property type="match status" value="1"/>
</dbReference>
<proteinExistence type="predicted"/>
<evidence type="ECO:0000313" key="3">
    <source>
        <dbReference type="Proteomes" id="UP001620295"/>
    </source>
</evidence>
<reference evidence="2 3" key="1">
    <citation type="submission" date="2024-11" db="EMBL/GenBank/DDBJ databases">
        <title>The Natural Products Discovery Center: Release of the First 8490 Sequenced Strains for Exploring Actinobacteria Biosynthetic Diversity.</title>
        <authorList>
            <person name="Kalkreuter E."/>
            <person name="Kautsar S.A."/>
            <person name="Yang D."/>
            <person name="Bader C.D."/>
            <person name="Teijaro C.N."/>
            <person name="Fluegel L."/>
            <person name="Davis C.M."/>
            <person name="Simpson J.R."/>
            <person name="Lauterbach L."/>
            <person name="Steele A.D."/>
            <person name="Gui C."/>
            <person name="Meng S."/>
            <person name="Li G."/>
            <person name="Viehrig K."/>
            <person name="Ye F."/>
            <person name="Su P."/>
            <person name="Kiefer A.F."/>
            <person name="Nichols A."/>
            <person name="Cepeda A.J."/>
            <person name="Yan W."/>
            <person name="Fan B."/>
            <person name="Jiang Y."/>
            <person name="Adhikari A."/>
            <person name="Zheng C.-J."/>
            <person name="Schuster L."/>
            <person name="Cowan T.M."/>
            <person name="Smanski M.J."/>
            <person name="Chevrette M.G."/>
            <person name="De Carvalho L.P.S."/>
            <person name="Shen B."/>
        </authorList>
    </citation>
    <scope>NUCLEOTIDE SEQUENCE [LARGE SCALE GENOMIC DNA]</scope>
    <source>
        <strain evidence="2 3">NPDC020863</strain>
    </source>
</reference>
<feature type="domain" description="DUF1266" evidence="1">
    <location>
        <begin position="92"/>
        <end position="190"/>
    </location>
</feature>
<dbReference type="EMBL" id="JBJDQH010000001">
    <property type="protein sequence ID" value="MFK4263819.1"/>
    <property type="molecule type" value="Genomic_DNA"/>
</dbReference>
<dbReference type="InterPro" id="IPR009677">
    <property type="entry name" value="DUF1266"/>
</dbReference>
<name>A0ABW8LDG7_9ACTN</name>
<protein>
    <submittedName>
        <fullName evidence="2">DUF1266 domain-containing protein</fullName>
    </submittedName>
</protein>
<keyword evidence="3" id="KW-1185">Reference proteome</keyword>
<evidence type="ECO:0000259" key="1">
    <source>
        <dbReference type="Pfam" id="PF06889"/>
    </source>
</evidence>
<gene>
    <name evidence="2" type="ORF">ACI2L5_02610</name>
</gene>
<dbReference type="Proteomes" id="UP001620295">
    <property type="component" value="Unassembled WGS sequence"/>
</dbReference>
<comment type="caution">
    <text evidence="2">The sequence shown here is derived from an EMBL/GenBank/DDBJ whole genome shotgun (WGS) entry which is preliminary data.</text>
</comment>
<organism evidence="2 3">
    <name type="scientific">Streptomyces milbemycinicus</name>
    <dbReference type="NCBI Taxonomy" id="476552"/>
    <lineage>
        <taxon>Bacteria</taxon>
        <taxon>Bacillati</taxon>
        <taxon>Actinomycetota</taxon>
        <taxon>Actinomycetes</taxon>
        <taxon>Kitasatosporales</taxon>
        <taxon>Streptomycetaceae</taxon>
        <taxon>Streptomyces</taxon>
    </lineage>
</organism>
<dbReference type="RefSeq" id="WP_404745497.1">
    <property type="nucleotide sequence ID" value="NZ_JBJDQH010000001.1"/>
</dbReference>